<keyword evidence="4" id="KW-0949">S-adenosyl-L-methionine</keyword>
<protein>
    <recommendedName>
        <fullName evidence="1">site-specific DNA-methyltransferase (adenine-specific)</fullName>
        <ecNumber evidence="1">2.1.1.72</ecNumber>
    </recommendedName>
</protein>
<keyword evidence="5" id="KW-0680">Restriction system</keyword>
<dbReference type="InterPro" id="IPR051537">
    <property type="entry name" value="DNA_Adenine_Mtase"/>
</dbReference>
<evidence type="ECO:0000256" key="4">
    <source>
        <dbReference type="ARBA" id="ARBA00022691"/>
    </source>
</evidence>
<dbReference type="InterPro" id="IPR022749">
    <property type="entry name" value="D12N6_MeTrfase_N"/>
</dbReference>
<dbReference type="PANTHER" id="PTHR42933">
    <property type="entry name" value="SLR6095 PROTEIN"/>
    <property type="match status" value="1"/>
</dbReference>
<dbReference type="GO" id="GO:0009307">
    <property type="term" value="P:DNA restriction-modification system"/>
    <property type="evidence" value="ECO:0007669"/>
    <property type="project" value="UniProtKB-KW"/>
</dbReference>
<dbReference type="GO" id="GO:0009007">
    <property type="term" value="F:site-specific DNA-methyltransferase (adenine-specific) activity"/>
    <property type="evidence" value="ECO:0007669"/>
    <property type="project" value="UniProtKB-EC"/>
</dbReference>
<proteinExistence type="predicted"/>
<gene>
    <name evidence="9" type="ORF">B1B_09819</name>
</gene>
<name>T1BLI5_9ZZZZ</name>
<dbReference type="Pfam" id="PF02384">
    <property type="entry name" value="N6_Mtase"/>
    <property type="match status" value="1"/>
</dbReference>
<keyword evidence="3" id="KW-0808">Transferase</keyword>
<keyword evidence="2 9" id="KW-0489">Methyltransferase</keyword>
<reference evidence="9" key="2">
    <citation type="journal article" date="2014" name="ISME J.">
        <title>Microbial stratification in low pH oxic and suboxic macroscopic growths along an acid mine drainage.</title>
        <authorList>
            <person name="Mendez-Garcia C."/>
            <person name="Mesa V."/>
            <person name="Sprenger R.R."/>
            <person name="Richter M."/>
            <person name="Diez M.S."/>
            <person name="Solano J."/>
            <person name="Bargiela R."/>
            <person name="Golyshina O.V."/>
            <person name="Manteca A."/>
            <person name="Ramos J.L."/>
            <person name="Gallego J.R."/>
            <person name="Llorente I."/>
            <person name="Martins Dos Santos V.A."/>
            <person name="Jensen O.N."/>
            <person name="Pelaez A.I."/>
            <person name="Sanchez J."/>
            <person name="Ferrer M."/>
        </authorList>
    </citation>
    <scope>NUCLEOTIDE SEQUENCE</scope>
</reference>
<dbReference type="Pfam" id="PF12161">
    <property type="entry name" value="HsdM_N"/>
    <property type="match status" value="1"/>
</dbReference>
<dbReference type="GO" id="GO:0032259">
    <property type="term" value="P:methylation"/>
    <property type="evidence" value="ECO:0007669"/>
    <property type="project" value="UniProtKB-KW"/>
</dbReference>
<accession>T1BLI5</accession>
<evidence type="ECO:0000313" key="9">
    <source>
        <dbReference type="EMBL" id="EQD54144.1"/>
    </source>
</evidence>
<dbReference type="AlphaFoldDB" id="T1BLI5"/>
<dbReference type="GO" id="GO:0008170">
    <property type="term" value="F:N-methyltransferase activity"/>
    <property type="evidence" value="ECO:0007669"/>
    <property type="project" value="InterPro"/>
</dbReference>
<evidence type="ECO:0000259" key="7">
    <source>
        <dbReference type="Pfam" id="PF02384"/>
    </source>
</evidence>
<reference evidence="9" key="1">
    <citation type="submission" date="2013-08" db="EMBL/GenBank/DDBJ databases">
        <authorList>
            <person name="Mendez C."/>
            <person name="Richter M."/>
            <person name="Ferrer M."/>
            <person name="Sanchez J."/>
        </authorList>
    </citation>
    <scope>NUCLEOTIDE SEQUENCE</scope>
</reference>
<evidence type="ECO:0000256" key="1">
    <source>
        <dbReference type="ARBA" id="ARBA00011900"/>
    </source>
</evidence>
<evidence type="ECO:0000256" key="6">
    <source>
        <dbReference type="ARBA" id="ARBA00047942"/>
    </source>
</evidence>
<dbReference type="SUPFAM" id="SSF53335">
    <property type="entry name" value="S-adenosyl-L-methionine-dependent methyltransferases"/>
    <property type="match status" value="1"/>
</dbReference>
<evidence type="ECO:0000259" key="8">
    <source>
        <dbReference type="Pfam" id="PF12161"/>
    </source>
</evidence>
<dbReference type="InterPro" id="IPR029063">
    <property type="entry name" value="SAM-dependent_MTases_sf"/>
</dbReference>
<feature type="non-terminal residue" evidence="9">
    <location>
        <position position="611"/>
    </location>
</feature>
<dbReference type="GO" id="GO:0003677">
    <property type="term" value="F:DNA binding"/>
    <property type="evidence" value="ECO:0007669"/>
    <property type="project" value="InterPro"/>
</dbReference>
<dbReference type="PRINTS" id="PR00507">
    <property type="entry name" value="N12N6MTFRASE"/>
</dbReference>
<dbReference type="PANTHER" id="PTHR42933:SF3">
    <property type="entry name" value="TYPE I RESTRICTION ENZYME MJAVIII METHYLASE SUBUNIT"/>
    <property type="match status" value="1"/>
</dbReference>
<evidence type="ECO:0000256" key="2">
    <source>
        <dbReference type="ARBA" id="ARBA00022603"/>
    </source>
</evidence>
<organism evidence="9">
    <name type="scientific">mine drainage metagenome</name>
    <dbReference type="NCBI Taxonomy" id="410659"/>
    <lineage>
        <taxon>unclassified sequences</taxon>
        <taxon>metagenomes</taxon>
        <taxon>ecological metagenomes</taxon>
    </lineage>
</organism>
<evidence type="ECO:0000256" key="3">
    <source>
        <dbReference type="ARBA" id="ARBA00022679"/>
    </source>
</evidence>
<dbReference type="EMBL" id="AUZY01006498">
    <property type="protein sequence ID" value="EQD54144.1"/>
    <property type="molecule type" value="Genomic_DNA"/>
</dbReference>
<dbReference type="EC" id="2.1.1.72" evidence="1"/>
<sequence>MTQAVVSRDNAARVQDNANLIWGAAEKMRGKITPADYGKVILPFTVLRRMDCLLAPHIQTIKVEAARLAGATEEARDQILFRKTKMGFYGTSDFTLEALLADPENIADNLKAYINGLSKNMRDVFIEHFGFFGWIDRLDKQNLLYALVKFFAEKDLSPKAVSTLAMGYLFENLIRRFNEASNATAGDHYTPREVIRLMTSLLFAKDGERLASEASVISILDPACGTGGMLAVADEYLKERNKDLLINLHGQEVNPESFAICRSDMLITGHSPDNIRIGNTLTQDRFAGQHFSYCLSNPPYGVDYGEEYDQIKAEHERGDQGRFEPGVPRKSDGQLLFLLHMISKLPADRGGRIAVIMNGSPLFNGDAGGGESEIRRYLMERDMVDAIIALPTDLFYNTGIATYIWLVTNRKDAEDSGKVRLIDATARWAPMRKSLGSKRRELTDADISAVVNLYLDHERDATVKVFAPSDFGFRKVFIERPLRLDVDLRESEPGRFRNASAVDEYCLWMQQQFGTDVADQLKDVTDDVTAHVEDEEGLSLLRATEGAAKADLAAAEKACRRIQSSLLDAEMWAERRALTGLLRSLRTAGKQTEWMDYNVFLEALERHAKAH</sequence>
<feature type="domain" description="DNA methylase adenine-specific" evidence="7">
    <location>
        <begin position="166"/>
        <end position="458"/>
    </location>
</feature>
<dbReference type="InterPro" id="IPR003356">
    <property type="entry name" value="DNA_methylase_A-5"/>
</dbReference>
<feature type="domain" description="N6 adenine-specific DNA methyltransferase N-terminal" evidence="8">
    <location>
        <begin position="19"/>
        <end position="150"/>
    </location>
</feature>
<comment type="caution">
    <text evidence="9">The sequence shown here is derived from an EMBL/GenBank/DDBJ whole genome shotgun (WGS) entry which is preliminary data.</text>
</comment>
<dbReference type="Gene3D" id="3.40.50.150">
    <property type="entry name" value="Vaccinia Virus protein VP39"/>
    <property type="match status" value="1"/>
</dbReference>
<comment type="catalytic activity">
    <reaction evidence="6">
        <text>a 2'-deoxyadenosine in DNA + S-adenosyl-L-methionine = an N(6)-methyl-2'-deoxyadenosine in DNA + S-adenosyl-L-homocysteine + H(+)</text>
        <dbReference type="Rhea" id="RHEA:15197"/>
        <dbReference type="Rhea" id="RHEA-COMP:12418"/>
        <dbReference type="Rhea" id="RHEA-COMP:12419"/>
        <dbReference type="ChEBI" id="CHEBI:15378"/>
        <dbReference type="ChEBI" id="CHEBI:57856"/>
        <dbReference type="ChEBI" id="CHEBI:59789"/>
        <dbReference type="ChEBI" id="CHEBI:90615"/>
        <dbReference type="ChEBI" id="CHEBI:90616"/>
        <dbReference type="EC" id="2.1.1.72"/>
    </reaction>
</comment>
<evidence type="ECO:0000256" key="5">
    <source>
        <dbReference type="ARBA" id="ARBA00022747"/>
    </source>
</evidence>